<protein>
    <recommendedName>
        <fullName evidence="3">Anaphase-promoting complex subunit 4 WD40 domain-containing protein</fullName>
    </recommendedName>
</protein>
<accession>A0A452ZMN3</accession>
<organism evidence="1 2">
    <name type="scientific">Aegilops tauschii subsp. strangulata</name>
    <name type="common">Goatgrass</name>
    <dbReference type="NCBI Taxonomy" id="200361"/>
    <lineage>
        <taxon>Eukaryota</taxon>
        <taxon>Viridiplantae</taxon>
        <taxon>Streptophyta</taxon>
        <taxon>Embryophyta</taxon>
        <taxon>Tracheophyta</taxon>
        <taxon>Spermatophyta</taxon>
        <taxon>Magnoliopsida</taxon>
        <taxon>Liliopsida</taxon>
        <taxon>Poales</taxon>
        <taxon>Poaceae</taxon>
        <taxon>BOP clade</taxon>
        <taxon>Pooideae</taxon>
        <taxon>Triticodae</taxon>
        <taxon>Triticeae</taxon>
        <taxon>Triticinae</taxon>
        <taxon>Aegilops</taxon>
    </lineage>
</organism>
<proteinExistence type="predicted"/>
<keyword evidence="2" id="KW-1185">Reference proteome</keyword>
<reference evidence="1" key="5">
    <citation type="journal article" date="2021" name="G3 (Bethesda)">
        <title>Aegilops tauschii genome assembly Aet v5.0 features greater sequence contiguity and improved annotation.</title>
        <authorList>
            <person name="Wang L."/>
            <person name="Zhu T."/>
            <person name="Rodriguez J.C."/>
            <person name="Deal K.R."/>
            <person name="Dubcovsky J."/>
            <person name="McGuire P.E."/>
            <person name="Lux T."/>
            <person name="Spannagl M."/>
            <person name="Mayer K.F.X."/>
            <person name="Baldrich P."/>
            <person name="Meyers B.C."/>
            <person name="Huo N."/>
            <person name="Gu Y.Q."/>
            <person name="Zhou H."/>
            <person name="Devos K.M."/>
            <person name="Bennetzen J.L."/>
            <person name="Unver T."/>
            <person name="Budak H."/>
            <person name="Gulick P.J."/>
            <person name="Galiba G."/>
            <person name="Kalapos B."/>
            <person name="Nelson D.R."/>
            <person name="Li P."/>
            <person name="You F.M."/>
            <person name="Luo M.C."/>
            <person name="Dvorak J."/>
        </authorList>
    </citation>
    <scope>NUCLEOTIDE SEQUENCE [LARGE SCALE GENOMIC DNA]</scope>
    <source>
        <strain evidence="1">cv. AL8/78</strain>
    </source>
</reference>
<evidence type="ECO:0008006" key="3">
    <source>
        <dbReference type="Google" id="ProtNLM"/>
    </source>
</evidence>
<dbReference type="Gramene" id="AET1Gv20845300.1">
    <property type="protein sequence ID" value="AET1Gv20845300.1"/>
    <property type="gene ID" value="AET1Gv20845300"/>
</dbReference>
<reference evidence="2" key="2">
    <citation type="journal article" date="2017" name="Nat. Plants">
        <title>The Aegilops tauschii genome reveals multiple impacts of transposons.</title>
        <authorList>
            <person name="Zhao G."/>
            <person name="Zou C."/>
            <person name="Li K."/>
            <person name="Wang K."/>
            <person name="Li T."/>
            <person name="Gao L."/>
            <person name="Zhang X."/>
            <person name="Wang H."/>
            <person name="Yang Z."/>
            <person name="Liu X."/>
            <person name="Jiang W."/>
            <person name="Mao L."/>
            <person name="Kong X."/>
            <person name="Jiao Y."/>
            <person name="Jia J."/>
        </authorList>
    </citation>
    <scope>NUCLEOTIDE SEQUENCE [LARGE SCALE GENOMIC DNA]</scope>
    <source>
        <strain evidence="2">cv. AL8/78</strain>
    </source>
</reference>
<name>A0A452ZMN3_AEGTS</name>
<reference evidence="1" key="3">
    <citation type="journal article" date="2017" name="Nature">
        <title>Genome sequence of the progenitor of the wheat D genome Aegilops tauschii.</title>
        <authorList>
            <person name="Luo M.C."/>
            <person name="Gu Y.Q."/>
            <person name="Puiu D."/>
            <person name="Wang H."/>
            <person name="Twardziok S.O."/>
            <person name="Deal K.R."/>
            <person name="Huo N."/>
            <person name="Zhu T."/>
            <person name="Wang L."/>
            <person name="Wang Y."/>
            <person name="McGuire P.E."/>
            <person name="Liu S."/>
            <person name="Long H."/>
            <person name="Ramasamy R.K."/>
            <person name="Rodriguez J.C."/>
            <person name="Van S.L."/>
            <person name="Yuan L."/>
            <person name="Wang Z."/>
            <person name="Xia Z."/>
            <person name="Xiao L."/>
            <person name="Anderson O.D."/>
            <person name="Ouyang S."/>
            <person name="Liang Y."/>
            <person name="Zimin A.V."/>
            <person name="Pertea G."/>
            <person name="Qi P."/>
            <person name="Bennetzen J.L."/>
            <person name="Dai X."/>
            <person name="Dawson M.W."/>
            <person name="Muller H.G."/>
            <person name="Kugler K."/>
            <person name="Rivarola-Duarte L."/>
            <person name="Spannagl M."/>
            <person name="Mayer K.F.X."/>
            <person name="Lu F.H."/>
            <person name="Bevan M.W."/>
            <person name="Leroy P."/>
            <person name="Li P."/>
            <person name="You F.M."/>
            <person name="Sun Q."/>
            <person name="Liu Z."/>
            <person name="Lyons E."/>
            <person name="Wicker T."/>
            <person name="Salzberg S.L."/>
            <person name="Devos K.M."/>
            <person name="Dvorak J."/>
        </authorList>
    </citation>
    <scope>NUCLEOTIDE SEQUENCE [LARGE SCALE GENOMIC DNA]</scope>
    <source>
        <strain evidence="1">cv. AL8/78</strain>
    </source>
</reference>
<dbReference type="EnsemblPlants" id="AET1Gv20845300.1">
    <property type="protein sequence ID" value="AET1Gv20845300.1"/>
    <property type="gene ID" value="AET1Gv20845300"/>
</dbReference>
<evidence type="ECO:0000313" key="1">
    <source>
        <dbReference type="EnsemblPlants" id="AET1Gv20845300.1"/>
    </source>
</evidence>
<sequence length="91" mass="10173">NGQKVVCGTPSGALLLYSWGHFKDCSDRFLGHAQSVDNLLKLDEETLISAAADGVIRFEIYHGAFMTYFCRLFRSLICYFIMPSIFSSHSG</sequence>
<dbReference type="Proteomes" id="UP000015105">
    <property type="component" value="Chromosome 1D"/>
</dbReference>
<reference evidence="1" key="4">
    <citation type="submission" date="2019-03" db="UniProtKB">
        <authorList>
            <consortium name="EnsemblPlants"/>
        </authorList>
    </citation>
    <scope>IDENTIFICATION</scope>
</reference>
<reference evidence="2" key="1">
    <citation type="journal article" date="2014" name="Science">
        <title>Ancient hybridizations among the ancestral genomes of bread wheat.</title>
        <authorList>
            <consortium name="International Wheat Genome Sequencing Consortium,"/>
            <person name="Marcussen T."/>
            <person name="Sandve S.R."/>
            <person name="Heier L."/>
            <person name="Spannagl M."/>
            <person name="Pfeifer M."/>
            <person name="Jakobsen K.S."/>
            <person name="Wulff B.B."/>
            <person name="Steuernagel B."/>
            <person name="Mayer K.F."/>
            <person name="Olsen O.A."/>
        </authorList>
    </citation>
    <scope>NUCLEOTIDE SEQUENCE [LARGE SCALE GENOMIC DNA]</scope>
    <source>
        <strain evidence="2">cv. AL8/78</strain>
    </source>
</reference>
<dbReference type="AlphaFoldDB" id="A0A452ZMN3"/>
<evidence type="ECO:0000313" key="2">
    <source>
        <dbReference type="Proteomes" id="UP000015105"/>
    </source>
</evidence>